<organism evidence="1 2">
    <name type="scientific">Saccharicrinis carchari</name>
    <dbReference type="NCBI Taxonomy" id="1168039"/>
    <lineage>
        <taxon>Bacteria</taxon>
        <taxon>Pseudomonadati</taxon>
        <taxon>Bacteroidota</taxon>
        <taxon>Bacteroidia</taxon>
        <taxon>Marinilabiliales</taxon>
        <taxon>Marinilabiliaceae</taxon>
        <taxon>Saccharicrinis</taxon>
    </lineage>
</organism>
<gene>
    <name evidence="1" type="ORF">SAMN06265379_101961</name>
</gene>
<dbReference type="OrthoDB" id="6225685at2"/>
<keyword evidence="2" id="KW-1185">Reference proteome</keyword>
<dbReference type="AlphaFoldDB" id="A0A521BIA9"/>
<name>A0A521BIA9_SACCC</name>
<evidence type="ECO:0000313" key="2">
    <source>
        <dbReference type="Proteomes" id="UP000319040"/>
    </source>
</evidence>
<evidence type="ECO:0000313" key="1">
    <source>
        <dbReference type="EMBL" id="SMO46833.1"/>
    </source>
</evidence>
<reference evidence="1 2" key="1">
    <citation type="submission" date="2017-05" db="EMBL/GenBank/DDBJ databases">
        <authorList>
            <person name="Varghese N."/>
            <person name="Submissions S."/>
        </authorList>
    </citation>
    <scope>NUCLEOTIDE SEQUENCE [LARGE SCALE GENOMIC DNA]</scope>
    <source>
        <strain evidence="1 2">DSM 27040</strain>
    </source>
</reference>
<dbReference type="Proteomes" id="UP000319040">
    <property type="component" value="Unassembled WGS sequence"/>
</dbReference>
<dbReference type="RefSeq" id="WP_142532274.1">
    <property type="nucleotide sequence ID" value="NZ_FXTB01000001.1"/>
</dbReference>
<accession>A0A521BIA9</accession>
<protein>
    <submittedName>
        <fullName evidence="1">YD repeat-containing protein</fullName>
    </submittedName>
</protein>
<proteinExistence type="predicted"/>
<sequence length="98" mass="11160">MYIVDEPTDNDGMYFTNIDYQGNLLALSNESGNVVERYAYDPWGNRRNPENWAEAANLDGKYQYTSQGYTLQSLPRLSGKHLDGFGIINMFSEDFGFA</sequence>
<dbReference type="Gene3D" id="2.180.10.10">
    <property type="entry name" value="RHS repeat-associated core"/>
    <property type="match status" value="1"/>
</dbReference>
<dbReference type="EMBL" id="FXTB01000001">
    <property type="protein sequence ID" value="SMO46833.1"/>
    <property type="molecule type" value="Genomic_DNA"/>
</dbReference>